<evidence type="ECO:0000259" key="2">
    <source>
        <dbReference type="Pfam" id="PF03235"/>
    </source>
</evidence>
<evidence type="ECO:0000313" key="4">
    <source>
        <dbReference type="Proteomes" id="UP000076798"/>
    </source>
</evidence>
<evidence type="ECO:0000313" key="3">
    <source>
        <dbReference type="EMBL" id="KZT40789.1"/>
    </source>
</evidence>
<dbReference type="AlphaFoldDB" id="A0A166FLU8"/>
<feature type="compositionally biased region" description="Acidic residues" evidence="1">
    <location>
        <begin position="18"/>
        <end position="31"/>
    </location>
</feature>
<feature type="region of interest" description="Disordered" evidence="1">
    <location>
        <begin position="387"/>
        <end position="418"/>
    </location>
</feature>
<feature type="domain" description="GmrSD restriction endonucleases N-terminal" evidence="2">
    <location>
        <begin position="72"/>
        <end position="207"/>
    </location>
</feature>
<keyword evidence="4" id="KW-1185">Reference proteome</keyword>
<gene>
    <name evidence="3" type="ORF">SISSUDRAFT_1126981</name>
</gene>
<dbReference type="PANTHER" id="PTHR39639:SF1">
    <property type="entry name" value="DUF262 DOMAIN-CONTAINING PROTEIN"/>
    <property type="match status" value="1"/>
</dbReference>
<reference evidence="3 4" key="1">
    <citation type="journal article" date="2016" name="Mol. Biol. Evol.">
        <title>Comparative Genomics of Early-Diverging Mushroom-Forming Fungi Provides Insights into the Origins of Lignocellulose Decay Capabilities.</title>
        <authorList>
            <person name="Nagy L.G."/>
            <person name="Riley R."/>
            <person name="Tritt A."/>
            <person name="Adam C."/>
            <person name="Daum C."/>
            <person name="Floudas D."/>
            <person name="Sun H."/>
            <person name="Yadav J.S."/>
            <person name="Pangilinan J."/>
            <person name="Larsson K.H."/>
            <person name="Matsuura K."/>
            <person name="Barry K."/>
            <person name="Labutti K."/>
            <person name="Kuo R."/>
            <person name="Ohm R.A."/>
            <person name="Bhattacharya S.S."/>
            <person name="Shirouzu T."/>
            <person name="Yoshinaga Y."/>
            <person name="Martin F.M."/>
            <person name="Grigoriev I.V."/>
            <person name="Hibbett D.S."/>
        </authorList>
    </citation>
    <scope>NUCLEOTIDE SEQUENCE [LARGE SCALE GENOMIC DNA]</scope>
    <source>
        <strain evidence="3 4">HHB10207 ss-3</strain>
    </source>
</reference>
<dbReference type="OrthoDB" id="5419821at2759"/>
<protein>
    <recommendedName>
        <fullName evidence="2">GmrSD restriction endonucleases N-terminal domain-containing protein</fullName>
    </recommendedName>
</protein>
<dbReference type="PANTHER" id="PTHR39639">
    <property type="entry name" value="CHROMOSOME 16, WHOLE GENOME SHOTGUN SEQUENCE"/>
    <property type="match status" value="1"/>
</dbReference>
<dbReference type="Proteomes" id="UP000076798">
    <property type="component" value="Unassembled WGS sequence"/>
</dbReference>
<feature type="region of interest" description="Disordered" evidence="1">
    <location>
        <begin position="1"/>
        <end position="31"/>
    </location>
</feature>
<name>A0A166FLU8_9AGAM</name>
<sequence length="418" mass="48148">MAWNGATMVQPNARIEEVPESVDSEERQDEMAEDAEYMMGDEDWDPSEWLTEESLPEIEHKRMTARELHKALHEGQIDLSPPYQRDVVWAPKKQQAFINSLLQGFDTPKLYFSLYDGLDPDGDPYPSDVWRVIDGKQRLTAITRFMDGGIPYIHNVTKKKWFYVTPASQSKLYRIPLKIKETFDNITFDCVRYKGLSEVTERDIFQRLQLGVALTGEEKLRAIHSPLVKFIDRIEEKYLNPVDGIPKFTKWNPQRAMKFRCIAHAAAAIEAYPTYVCPSHGALENWFRKATEPSEDFIKNVDNVFAAFLKLTSIPDSSAFDKRINKGLISPSDFVYIALLLHVSRRQSTDVQGSLVLRLRKHLNKNFRDKFLNGKLGKVAHDHIRTIEDELPSGKSSRAGRKRKRHDSGSESEDDYRP</sequence>
<proteinExistence type="predicted"/>
<evidence type="ECO:0000256" key="1">
    <source>
        <dbReference type="SAM" id="MobiDB-lite"/>
    </source>
</evidence>
<dbReference type="EMBL" id="KV428028">
    <property type="protein sequence ID" value="KZT40789.1"/>
    <property type="molecule type" value="Genomic_DNA"/>
</dbReference>
<organism evidence="3 4">
    <name type="scientific">Sistotremastrum suecicum HHB10207 ss-3</name>
    <dbReference type="NCBI Taxonomy" id="1314776"/>
    <lineage>
        <taxon>Eukaryota</taxon>
        <taxon>Fungi</taxon>
        <taxon>Dikarya</taxon>
        <taxon>Basidiomycota</taxon>
        <taxon>Agaricomycotina</taxon>
        <taxon>Agaricomycetes</taxon>
        <taxon>Sistotremastrales</taxon>
        <taxon>Sistotremastraceae</taxon>
        <taxon>Sistotremastrum</taxon>
    </lineage>
</organism>
<dbReference type="InterPro" id="IPR004919">
    <property type="entry name" value="GmrSD_N"/>
</dbReference>
<dbReference type="Pfam" id="PF03235">
    <property type="entry name" value="GmrSD_N"/>
    <property type="match status" value="1"/>
</dbReference>
<accession>A0A166FLU8</accession>
<dbReference type="STRING" id="1314776.A0A166FLU8"/>